<proteinExistence type="predicted"/>
<comment type="caution">
    <text evidence="1">The sequence shown here is derived from an EMBL/GenBank/DDBJ whole genome shotgun (WGS) entry which is preliminary data.</text>
</comment>
<accession>A0ABP7JDW2</accession>
<keyword evidence="2" id="KW-1185">Reference proteome</keyword>
<dbReference type="EMBL" id="BAABCM010000013">
    <property type="protein sequence ID" value="GAA3841805.1"/>
    <property type="molecule type" value="Genomic_DNA"/>
</dbReference>
<sequence>MPAPGNHRHEYPEWTHRGAPERRLTVSGWVRVRDEPAGLNGTFVLARPRPGTVGETQRVAHVFPLPAERPGVLVAYCGFEGRRGELDLLDRPVGMPCERCLVVAARRAGAESIPSQRRN</sequence>
<reference evidence="2" key="1">
    <citation type="journal article" date="2019" name="Int. J. Syst. Evol. Microbiol.">
        <title>The Global Catalogue of Microorganisms (GCM) 10K type strain sequencing project: providing services to taxonomists for standard genome sequencing and annotation.</title>
        <authorList>
            <consortium name="The Broad Institute Genomics Platform"/>
            <consortium name="The Broad Institute Genome Sequencing Center for Infectious Disease"/>
            <person name="Wu L."/>
            <person name="Ma J."/>
        </authorList>
    </citation>
    <scope>NUCLEOTIDE SEQUENCE [LARGE SCALE GENOMIC DNA]</scope>
    <source>
        <strain evidence="2">JCM 17017</strain>
    </source>
</reference>
<dbReference type="Proteomes" id="UP001501624">
    <property type="component" value="Unassembled WGS sequence"/>
</dbReference>
<protein>
    <submittedName>
        <fullName evidence="1">Uncharacterized protein</fullName>
    </submittedName>
</protein>
<evidence type="ECO:0000313" key="1">
    <source>
        <dbReference type="EMBL" id="GAA3841805.1"/>
    </source>
</evidence>
<name>A0ABP7JDW2_9PSEU</name>
<organism evidence="1 2">
    <name type="scientific">Amycolatopsis tucumanensis</name>
    <dbReference type="NCBI Taxonomy" id="401106"/>
    <lineage>
        <taxon>Bacteria</taxon>
        <taxon>Bacillati</taxon>
        <taxon>Actinomycetota</taxon>
        <taxon>Actinomycetes</taxon>
        <taxon>Pseudonocardiales</taxon>
        <taxon>Pseudonocardiaceae</taxon>
        <taxon>Amycolatopsis</taxon>
    </lineage>
</organism>
<evidence type="ECO:0000313" key="2">
    <source>
        <dbReference type="Proteomes" id="UP001501624"/>
    </source>
</evidence>
<gene>
    <name evidence="1" type="ORF">GCM10022380_69960</name>
</gene>